<organism evidence="2 3">
    <name type="scientific">Frankliniella fusca</name>
    <dbReference type="NCBI Taxonomy" id="407009"/>
    <lineage>
        <taxon>Eukaryota</taxon>
        <taxon>Metazoa</taxon>
        <taxon>Ecdysozoa</taxon>
        <taxon>Arthropoda</taxon>
        <taxon>Hexapoda</taxon>
        <taxon>Insecta</taxon>
        <taxon>Pterygota</taxon>
        <taxon>Neoptera</taxon>
        <taxon>Paraneoptera</taxon>
        <taxon>Thysanoptera</taxon>
        <taxon>Terebrantia</taxon>
        <taxon>Thripoidea</taxon>
        <taxon>Thripidae</taxon>
        <taxon>Frankliniella</taxon>
    </lineage>
</organism>
<evidence type="ECO:0000313" key="3">
    <source>
        <dbReference type="Proteomes" id="UP001219518"/>
    </source>
</evidence>
<dbReference type="EMBL" id="JAHWGI010001159">
    <property type="protein sequence ID" value="KAK3923967.1"/>
    <property type="molecule type" value="Genomic_DNA"/>
</dbReference>
<comment type="caution">
    <text evidence="2">The sequence shown here is derived from an EMBL/GenBank/DDBJ whole genome shotgun (WGS) entry which is preliminary data.</text>
</comment>
<evidence type="ECO:0000313" key="2">
    <source>
        <dbReference type="EMBL" id="KAK3923967.1"/>
    </source>
</evidence>
<keyword evidence="3" id="KW-1185">Reference proteome</keyword>
<proteinExistence type="predicted"/>
<protein>
    <submittedName>
        <fullName evidence="2">Clustered mitochondria protein-like protein</fullName>
    </submittedName>
</protein>
<name>A0AAE1HMG3_9NEOP</name>
<accession>A0AAE1HMG3</accession>
<reference evidence="2" key="2">
    <citation type="journal article" date="2023" name="BMC Genomics">
        <title>Pest status, molecular evolution, and epigenetic factors derived from the genome assembly of Frankliniella fusca, a thysanopteran phytovirus vector.</title>
        <authorList>
            <person name="Catto M.A."/>
            <person name="Labadie P.E."/>
            <person name="Jacobson A.L."/>
            <person name="Kennedy G.G."/>
            <person name="Srinivasan R."/>
            <person name="Hunt B.G."/>
        </authorList>
    </citation>
    <scope>NUCLEOTIDE SEQUENCE</scope>
    <source>
        <strain evidence="2">PL_HMW_Pooled</strain>
    </source>
</reference>
<dbReference type="Proteomes" id="UP001219518">
    <property type="component" value="Unassembled WGS sequence"/>
</dbReference>
<gene>
    <name evidence="2" type="ORF">KUF71_012205</name>
</gene>
<feature type="domain" description="MULE transposase" evidence="1">
    <location>
        <begin position="202"/>
        <end position="294"/>
    </location>
</feature>
<reference evidence="2" key="1">
    <citation type="submission" date="2021-07" db="EMBL/GenBank/DDBJ databases">
        <authorList>
            <person name="Catto M.A."/>
            <person name="Jacobson A."/>
            <person name="Kennedy G."/>
            <person name="Labadie P."/>
            <person name="Hunt B.G."/>
            <person name="Srinivasan R."/>
        </authorList>
    </citation>
    <scope>NUCLEOTIDE SEQUENCE</scope>
    <source>
        <strain evidence="2">PL_HMW_Pooled</strain>
        <tissue evidence="2">Head</tissue>
    </source>
</reference>
<sequence length="510" mass="58288">MDVDTVLVLPGRTAKSTILHIGDGFYYHVKEVRPRRIRLKCRHAGRGCKATARITLCNNRLELRALQPHTVCQRDEQLPEDIEARAELVREAGQCRNGHSVRKTLRDFRLKLDPELAKRFTISRMHSPLYRARCANYPRIPKTLMNLGLLLGMPNLRPICKTVQGEDYIFQGVVGTIMSKTVSVVFASGSRMLHFLSSCTNLHLDGTFKKRPRKPKCRQIFNLVTRFGRTVEGVIRVLMMSRSEQAYVTLFSFIKQLVLDLNPERIHCDFERATINALRFVFPNTDIVGCLWHFGVCIGRNADKKGLAPLANKNDVVHSFIRCLSCAPLLPATLIETRIDEIWELVEAAGWAEDLEPLFRYFRREWLPRVNELSVFSQEERTNNCSESDNRSIATAIPQNRPNIFTLIGKFISMESEIQGLFEYMPSGFIQLEHISWSDKMAVECGNVVHGPPRWKTLANDKKVKRLSELLVKDQIRPGRFLELISWVNQGALNHGMKLDVDSASDSDDE</sequence>
<evidence type="ECO:0000259" key="1">
    <source>
        <dbReference type="Pfam" id="PF10551"/>
    </source>
</evidence>
<dbReference type="InterPro" id="IPR018289">
    <property type="entry name" value="MULE_transposase_dom"/>
</dbReference>
<dbReference type="Pfam" id="PF10551">
    <property type="entry name" value="MULE"/>
    <property type="match status" value="1"/>
</dbReference>
<dbReference type="AlphaFoldDB" id="A0AAE1HMG3"/>